<keyword evidence="1" id="KW-1133">Transmembrane helix</keyword>
<feature type="transmembrane region" description="Helical" evidence="1">
    <location>
        <begin position="92"/>
        <end position="113"/>
    </location>
</feature>
<evidence type="ECO:0000259" key="2">
    <source>
        <dbReference type="Pfam" id="PF05569"/>
    </source>
</evidence>
<dbReference type="InterPro" id="IPR052173">
    <property type="entry name" value="Beta-lactam_resp_regulator"/>
</dbReference>
<dbReference type="EMBL" id="LQRT01000008">
    <property type="protein sequence ID" value="KZS40981.1"/>
    <property type="molecule type" value="Genomic_DNA"/>
</dbReference>
<accession>A0A163B1J9</accession>
<dbReference type="PANTHER" id="PTHR34978">
    <property type="entry name" value="POSSIBLE SENSOR-TRANSDUCER PROTEIN BLAR"/>
    <property type="match status" value="1"/>
</dbReference>
<feature type="transmembrane region" description="Helical" evidence="1">
    <location>
        <begin position="6"/>
        <end position="22"/>
    </location>
</feature>
<dbReference type="RefSeq" id="WP_066313128.1">
    <property type="nucleotide sequence ID" value="NZ_LQRT01000008.1"/>
</dbReference>
<evidence type="ECO:0000313" key="4">
    <source>
        <dbReference type="Proteomes" id="UP000076715"/>
    </source>
</evidence>
<comment type="caution">
    <text evidence="3">The sequence shown here is derived from an EMBL/GenBank/DDBJ whole genome shotgun (WGS) entry which is preliminary data.</text>
</comment>
<protein>
    <recommendedName>
        <fullName evidence="2">Peptidase M56 domain-containing protein</fullName>
    </recommendedName>
</protein>
<dbReference type="AlphaFoldDB" id="A0A163B1J9"/>
<evidence type="ECO:0000256" key="1">
    <source>
        <dbReference type="SAM" id="Phobius"/>
    </source>
</evidence>
<dbReference type="OrthoDB" id="1522859at2"/>
<keyword evidence="1" id="KW-0812">Transmembrane</keyword>
<sequence length="594" mass="68297">MPHYLLQTLIFQVLFLVLYDIFHKKDTFFIWNRIYLTFTPILSLIFPFIKIQALSTPTSQVYVSKLERVINTSSESLVVLGTTGPEQSPTNWWLVLYCLGVIVSLFLLVMKFYKLNILTSFSFKSVLKNQKIVTLPNSSQAFSFWNTIYLGDQLNAEEKKQIVTHEIVHVEQKHSLDQLFFEILKVVLWWNPMMYIYQSRITILHEYLADAAVVSTIEKRNYIEQLLNSAFQTQEITFVNQFFNKSLIKKRIFMLQKSKSKTIAKFKYLLLAPVIIGILSYTSSIEASSTITRSSIENSTNNIDESTSNFFASGEPICPNENSEYNGKLNNYLKLYNGKSSEAIVDIVSTETSKKVRTVYITQNTTQFVRNIPEGTYKLNVVYGKDYAEKQIDGECKAYFTNQIAIETNPNILDFKIVKTKKRINVPSYSLSIDLKNKNQKKTINEEATSSKNVNPKISKKVIKRGAEPKCPNQNAQYDTKIDNYLKITAGKDADVILTLTSLENQKVVRTIHVKTNQVYIARNIPEGTYEYSVIYGDDYAEKTIDNICMAYFKNVKKSEKGVPKLDYNTVRTKKGLNVPSYNLKLEYTPETKK</sequence>
<name>A0A163B1J9_9FLAO</name>
<dbReference type="CDD" id="cd07341">
    <property type="entry name" value="M56_BlaR1_MecR1_like"/>
    <property type="match status" value="1"/>
</dbReference>
<dbReference type="Proteomes" id="UP000076715">
    <property type="component" value="Unassembled WGS sequence"/>
</dbReference>
<reference evidence="3 4" key="1">
    <citation type="submission" date="2016-01" db="EMBL/GenBank/DDBJ databases">
        <title>The draft genome sequence of Aquimarina sp. RZW4-3-2.</title>
        <authorList>
            <person name="Wang Y."/>
        </authorList>
    </citation>
    <scope>NUCLEOTIDE SEQUENCE [LARGE SCALE GENOMIC DNA]</scope>
    <source>
        <strain evidence="3 4">RZW4-3-2</strain>
    </source>
</reference>
<dbReference type="InterPro" id="IPR008756">
    <property type="entry name" value="Peptidase_M56"/>
</dbReference>
<proteinExistence type="predicted"/>
<organism evidence="3 4">
    <name type="scientific">Aquimarina aggregata</name>
    <dbReference type="NCBI Taxonomy" id="1642818"/>
    <lineage>
        <taxon>Bacteria</taxon>
        <taxon>Pseudomonadati</taxon>
        <taxon>Bacteroidota</taxon>
        <taxon>Flavobacteriia</taxon>
        <taxon>Flavobacteriales</taxon>
        <taxon>Flavobacteriaceae</taxon>
        <taxon>Aquimarina</taxon>
    </lineage>
</organism>
<dbReference type="Pfam" id="PF05569">
    <property type="entry name" value="Peptidase_M56"/>
    <property type="match status" value="1"/>
</dbReference>
<evidence type="ECO:0000313" key="3">
    <source>
        <dbReference type="EMBL" id="KZS40981.1"/>
    </source>
</evidence>
<feature type="transmembrane region" description="Helical" evidence="1">
    <location>
        <begin position="34"/>
        <end position="53"/>
    </location>
</feature>
<feature type="transmembrane region" description="Helical" evidence="1">
    <location>
        <begin position="266"/>
        <end position="285"/>
    </location>
</feature>
<keyword evidence="4" id="KW-1185">Reference proteome</keyword>
<dbReference type="PANTHER" id="PTHR34978:SF3">
    <property type="entry name" value="SLR0241 PROTEIN"/>
    <property type="match status" value="1"/>
</dbReference>
<gene>
    <name evidence="3" type="ORF">AWE51_23805</name>
</gene>
<keyword evidence="1" id="KW-0472">Membrane</keyword>
<feature type="domain" description="Peptidase M56" evidence="2">
    <location>
        <begin position="144"/>
        <end position="255"/>
    </location>
</feature>
<dbReference type="STRING" id="1642818.AWE51_23805"/>